<dbReference type="EMBL" id="MBTA01000012">
    <property type="protein sequence ID" value="RKD17031.1"/>
    <property type="molecule type" value="Genomic_DNA"/>
</dbReference>
<organism evidence="1 2">
    <name type="scientific">Pelobium manganitolerans</name>
    <dbReference type="NCBI Taxonomy" id="1842495"/>
    <lineage>
        <taxon>Bacteria</taxon>
        <taxon>Pseudomonadati</taxon>
        <taxon>Bacteroidota</taxon>
        <taxon>Sphingobacteriia</taxon>
        <taxon>Sphingobacteriales</taxon>
        <taxon>Sphingobacteriaceae</taxon>
        <taxon>Pelobium</taxon>
    </lineage>
</organism>
<comment type="caution">
    <text evidence="1">The sequence shown here is derived from an EMBL/GenBank/DDBJ whole genome shotgun (WGS) entry which is preliminary data.</text>
</comment>
<protein>
    <submittedName>
        <fullName evidence="1">Uncharacterized protein</fullName>
    </submittedName>
</protein>
<reference evidence="1 2" key="1">
    <citation type="submission" date="2016-07" db="EMBL/GenBank/DDBJ databases">
        <title>Genome of Pelobium manganitolerans.</title>
        <authorList>
            <person name="Wu S."/>
            <person name="Wang G."/>
        </authorList>
    </citation>
    <scope>NUCLEOTIDE SEQUENCE [LARGE SCALE GENOMIC DNA]</scope>
    <source>
        <strain evidence="1 2">YS-25</strain>
    </source>
</reference>
<keyword evidence="2" id="KW-1185">Reference proteome</keyword>
<evidence type="ECO:0000313" key="2">
    <source>
        <dbReference type="Proteomes" id="UP000283433"/>
    </source>
</evidence>
<sequence length="117" mass="13432">MFLSLLIGFQQAIIVINFQLNQKTIERELCINKLKPQMHCYGVCQLKKRLKDAEQANSKSTETHHKVEMLQLQSTDFDLESPISQMRIRKQIHQIGFYASPHPKIFVPPPSPGSTKA</sequence>
<dbReference type="AlphaFoldDB" id="A0A419S6X9"/>
<accession>A0A419S6X9</accession>
<name>A0A419S6X9_9SPHI</name>
<dbReference type="Proteomes" id="UP000283433">
    <property type="component" value="Unassembled WGS sequence"/>
</dbReference>
<gene>
    <name evidence="1" type="ORF">BCY91_02450</name>
</gene>
<evidence type="ECO:0000313" key="1">
    <source>
        <dbReference type="EMBL" id="RKD17031.1"/>
    </source>
</evidence>
<proteinExistence type="predicted"/>